<sequence length="79" mass="8103">MGKITSLKGTVKIGVVFRDGKAYSDSANVGSHKEKRMGKLTAGLLAVALALSSAHAVACSAEKAKDGQTEMSTPAKPKT</sequence>
<reference evidence="1 2" key="1">
    <citation type="submission" date="2014-02" db="EMBL/GenBank/DDBJ databases">
        <title>Expanding our view of genomic diversity in Candidatus Accumulibacter clades.</title>
        <authorList>
            <person name="Skennerton C.T."/>
            <person name="Barr J.J."/>
            <person name="Slater F.R."/>
            <person name="Bond P.L."/>
            <person name="Tyson G.W."/>
        </authorList>
    </citation>
    <scope>NUCLEOTIDE SEQUENCE [LARGE SCALE GENOMIC DNA]</scope>
    <source>
        <strain evidence="2">BA-91</strain>
    </source>
</reference>
<dbReference type="AlphaFoldDB" id="A0A080LZP5"/>
<comment type="caution">
    <text evidence="1">The sequence shown here is derived from an EMBL/GenBank/DDBJ whole genome shotgun (WGS) entry which is preliminary data.</text>
</comment>
<evidence type="ECO:0000313" key="2">
    <source>
        <dbReference type="Proteomes" id="UP000020077"/>
    </source>
</evidence>
<proteinExistence type="predicted"/>
<evidence type="ECO:0000313" key="1">
    <source>
        <dbReference type="EMBL" id="KFB74311.1"/>
    </source>
</evidence>
<protein>
    <submittedName>
        <fullName evidence="1">Uncharacterized protein</fullName>
    </submittedName>
</protein>
<gene>
    <name evidence="1" type="ORF">AW09_000402</name>
</gene>
<dbReference type="EMBL" id="JDVG02000062">
    <property type="protein sequence ID" value="KFB74311.1"/>
    <property type="molecule type" value="Genomic_DNA"/>
</dbReference>
<name>A0A080LZP5_9PROT</name>
<organism evidence="1 2">
    <name type="scientific">Candidatus Accumulibacter phosphatis</name>
    <dbReference type="NCBI Taxonomy" id="327160"/>
    <lineage>
        <taxon>Bacteria</taxon>
        <taxon>Pseudomonadati</taxon>
        <taxon>Pseudomonadota</taxon>
        <taxon>Betaproteobacteria</taxon>
        <taxon>Candidatus Accumulibacter</taxon>
    </lineage>
</organism>
<accession>A0A080LZP5</accession>
<dbReference type="Proteomes" id="UP000020077">
    <property type="component" value="Unassembled WGS sequence"/>
</dbReference>